<gene>
    <name evidence="6" type="ORF">HMPREF9156_00892</name>
</gene>
<dbReference type="RefSeq" id="WP_007147956.1">
    <property type="nucleotide sequence ID" value="NZ_AKCI01000001.1"/>
</dbReference>
<protein>
    <submittedName>
        <fullName evidence="6">Uncharacterized protein</fullName>
    </submittedName>
</protein>
<dbReference type="InterPro" id="IPR010982">
    <property type="entry name" value="Lambda_DNA-bd_dom_sf"/>
</dbReference>
<keyword evidence="2" id="KW-0238">DNA-binding</keyword>
<sequence length="337" mass="37131">MVTLREVAERAGVSQSTVSRLLNDPSFSIKEETRRRIFRVCEELGYRNVFRPSVAVLDAPPLGEELQDAYFSESRKVLLECADSMGLDRPTFVHSIRELTKRASEFDGFVTVGEKVFPADDLRALHAVLPHGVCVDTNPAPHLFDSVRPDLSQTMLDALDAMVASGRRRVAFLGGIGSIMGLHNYPQDLCELAFREWAAHLGLDVEGMVYASGKFTVENGRRLAERLVTDRRGNGNNGSTMPDGLIVAADVLAVGALQQLNAMGIAVPDELAVVSVNGQSIARYTSPPLSSYVIDQYEMARMALSTLIDGLKHERHLRRHLLLTTELAVRDSFIPRS</sequence>
<evidence type="ECO:0000259" key="5">
    <source>
        <dbReference type="PROSITE" id="PS50943"/>
    </source>
</evidence>
<dbReference type="InterPro" id="IPR000843">
    <property type="entry name" value="HTH_LacI"/>
</dbReference>
<comment type="caution">
    <text evidence="6">The sequence shown here is derived from an EMBL/GenBank/DDBJ whole genome shotgun (WGS) entry which is preliminary data.</text>
</comment>
<proteinExistence type="predicted"/>
<dbReference type="PROSITE" id="PS50932">
    <property type="entry name" value="HTH_LACI_2"/>
    <property type="match status" value="1"/>
</dbReference>
<dbReference type="GO" id="GO:0000976">
    <property type="term" value="F:transcription cis-regulatory region binding"/>
    <property type="evidence" value="ECO:0007669"/>
    <property type="project" value="TreeGrafter"/>
</dbReference>
<name>J0DEQ8_9BIFI</name>
<dbReference type="InterPro" id="IPR046335">
    <property type="entry name" value="LacI/GalR-like_sensor"/>
</dbReference>
<dbReference type="HOGENOM" id="CLU_037628_1_0_11"/>
<organism evidence="6 7">
    <name type="scientific">Scardovia wiggsiae F0424</name>
    <dbReference type="NCBI Taxonomy" id="857290"/>
    <lineage>
        <taxon>Bacteria</taxon>
        <taxon>Bacillati</taxon>
        <taxon>Actinomycetota</taxon>
        <taxon>Actinomycetes</taxon>
        <taxon>Bifidobacteriales</taxon>
        <taxon>Bifidobacteriaceae</taxon>
        <taxon>Scardovia</taxon>
    </lineage>
</organism>
<dbReference type="EMBL" id="AGZS01000004">
    <property type="protein sequence ID" value="EJD64773.1"/>
    <property type="molecule type" value="Genomic_DNA"/>
</dbReference>
<dbReference type="PANTHER" id="PTHR30146">
    <property type="entry name" value="LACI-RELATED TRANSCRIPTIONAL REPRESSOR"/>
    <property type="match status" value="1"/>
</dbReference>
<dbReference type="SUPFAM" id="SSF47413">
    <property type="entry name" value="lambda repressor-like DNA-binding domains"/>
    <property type="match status" value="1"/>
</dbReference>
<dbReference type="GO" id="GO:0003700">
    <property type="term" value="F:DNA-binding transcription factor activity"/>
    <property type="evidence" value="ECO:0007669"/>
    <property type="project" value="TreeGrafter"/>
</dbReference>
<dbReference type="CDD" id="cd01392">
    <property type="entry name" value="HTH_LacI"/>
    <property type="match status" value="1"/>
</dbReference>
<feature type="domain" description="HTH cro/C1-type" evidence="5">
    <location>
        <begin position="3"/>
        <end position="24"/>
    </location>
</feature>
<dbReference type="PRINTS" id="PR00036">
    <property type="entry name" value="HTHLACI"/>
</dbReference>
<dbReference type="Pfam" id="PF00356">
    <property type="entry name" value="LacI"/>
    <property type="match status" value="1"/>
</dbReference>
<keyword evidence="7" id="KW-1185">Reference proteome</keyword>
<dbReference type="InterPro" id="IPR028082">
    <property type="entry name" value="Peripla_BP_I"/>
</dbReference>
<dbReference type="Gene3D" id="3.40.50.2300">
    <property type="match status" value="1"/>
</dbReference>
<dbReference type="CDD" id="cd01544">
    <property type="entry name" value="PBP1_GalR"/>
    <property type="match status" value="1"/>
</dbReference>
<evidence type="ECO:0000259" key="4">
    <source>
        <dbReference type="PROSITE" id="PS50932"/>
    </source>
</evidence>
<reference evidence="6 7" key="1">
    <citation type="submission" date="2012-01" db="EMBL/GenBank/DDBJ databases">
        <title>The Genome Sequence of Scardovia wiggsiae F0424.</title>
        <authorList>
            <consortium name="The Broad Institute Genome Sequencing Platform"/>
            <person name="Earl A."/>
            <person name="Ward D."/>
            <person name="Feldgarden M."/>
            <person name="Gevers D."/>
            <person name="Izard J."/>
            <person name="Ganesan A."/>
            <person name="Baranova O.V."/>
            <person name="Blanton J.M."/>
            <person name="Tanner A.C."/>
            <person name="Mathney J."/>
            <person name="Dewhirst F.E."/>
            <person name="Young S.K."/>
            <person name="Zeng Q."/>
            <person name="Gargeya S."/>
            <person name="Fitzgerald M."/>
            <person name="Haas B."/>
            <person name="Abouelleil A."/>
            <person name="Alvarado L."/>
            <person name="Arachchi H.M."/>
            <person name="Berlin A."/>
            <person name="Chapman S.B."/>
            <person name="Gearin G."/>
            <person name="Goldberg J."/>
            <person name="Griggs A."/>
            <person name="Gujja S."/>
            <person name="Hansen M."/>
            <person name="Heiman D."/>
            <person name="Howarth C."/>
            <person name="Larimer J."/>
            <person name="Lui A."/>
            <person name="MacDonald P.J.P."/>
            <person name="McCowen C."/>
            <person name="Montmayeur A."/>
            <person name="Murphy C."/>
            <person name="Neiman D."/>
            <person name="Pearson M."/>
            <person name="Priest M."/>
            <person name="Roberts A."/>
            <person name="Saif S."/>
            <person name="Shea T."/>
            <person name="Sisk P."/>
            <person name="Stolte C."/>
            <person name="Sykes S."/>
            <person name="Wortman J."/>
            <person name="Nusbaum C."/>
            <person name="Birren B."/>
        </authorList>
    </citation>
    <scope>NUCLEOTIDE SEQUENCE [LARGE SCALE GENOMIC DNA]</scope>
    <source>
        <strain evidence="6 7">F0424</strain>
    </source>
</reference>
<dbReference type="SUPFAM" id="SSF53822">
    <property type="entry name" value="Periplasmic binding protein-like I"/>
    <property type="match status" value="1"/>
</dbReference>
<dbReference type="Proteomes" id="UP000006415">
    <property type="component" value="Unassembled WGS sequence"/>
</dbReference>
<dbReference type="PROSITE" id="PS00356">
    <property type="entry name" value="HTH_LACI_1"/>
    <property type="match status" value="1"/>
</dbReference>
<evidence type="ECO:0000256" key="3">
    <source>
        <dbReference type="ARBA" id="ARBA00023163"/>
    </source>
</evidence>
<keyword evidence="1" id="KW-0805">Transcription regulation</keyword>
<dbReference type="eggNOG" id="COG1609">
    <property type="taxonomic scope" value="Bacteria"/>
</dbReference>
<evidence type="ECO:0000313" key="6">
    <source>
        <dbReference type="EMBL" id="EJD64773.1"/>
    </source>
</evidence>
<dbReference type="STRING" id="857290.HMPREF9156_00892"/>
<dbReference type="OrthoDB" id="37081at2"/>
<evidence type="ECO:0000256" key="1">
    <source>
        <dbReference type="ARBA" id="ARBA00023015"/>
    </source>
</evidence>
<feature type="domain" description="HTH lacI-type" evidence="4">
    <location>
        <begin position="2"/>
        <end position="47"/>
    </location>
</feature>
<evidence type="ECO:0000256" key="2">
    <source>
        <dbReference type="ARBA" id="ARBA00023125"/>
    </source>
</evidence>
<dbReference type="InterPro" id="IPR001387">
    <property type="entry name" value="Cro/C1-type_HTH"/>
</dbReference>
<evidence type="ECO:0000313" key="7">
    <source>
        <dbReference type="Proteomes" id="UP000006415"/>
    </source>
</evidence>
<dbReference type="PANTHER" id="PTHR30146:SF149">
    <property type="entry name" value="HTH-TYPE TRANSCRIPTIONAL REGULATOR EBGR"/>
    <property type="match status" value="1"/>
</dbReference>
<keyword evidence="3" id="KW-0804">Transcription</keyword>
<dbReference type="Pfam" id="PF13377">
    <property type="entry name" value="Peripla_BP_3"/>
    <property type="match status" value="1"/>
</dbReference>
<dbReference type="AlphaFoldDB" id="J0DEQ8"/>
<accession>J0DEQ8</accession>
<dbReference type="PROSITE" id="PS50943">
    <property type="entry name" value="HTH_CROC1"/>
    <property type="match status" value="1"/>
</dbReference>
<dbReference type="SMART" id="SM00354">
    <property type="entry name" value="HTH_LACI"/>
    <property type="match status" value="1"/>
</dbReference>
<dbReference type="Gene3D" id="1.10.260.40">
    <property type="entry name" value="lambda repressor-like DNA-binding domains"/>
    <property type="match status" value="1"/>
</dbReference>